<proteinExistence type="predicted"/>
<accession>A0A6C0JUL8</accession>
<sequence length="112" mass="12563">MSIENVIYWTDQKTGSCHYMKSAEVKDMVAYVVESVNGIKTIDCTSGYTAASDKIIYGVGSVSFGIDVCNRVDFIINGKYFMAFLGNVRDFWELINEQLYVVDGPMYDQGVI</sequence>
<dbReference type="EMBL" id="MN740696">
    <property type="protein sequence ID" value="QHU08400.1"/>
    <property type="molecule type" value="Genomic_DNA"/>
</dbReference>
<evidence type="ECO:0000313" key="1">
    <source>
        <dbReference type="EMBL" id="QHU08400.1"/>
    </source>
</evidence>
<organism evidence="1">
    <name type="scientific">viral metagenome</name>
    <dbReference type="NCBI Taxonomy" id="1070528"/>
    <lineage>
        <taxon>unclassified sequences</taxon>
        <taxon>metagenomes</taxon>
        <taxon>organismal metagenomes</taxon>
    </lineage>
</organism>
<reference evidence="1" key="1">
    <citation type="journal article" date="2020" name="Nature">
        <title>Giant virus diversity and host interactions through global metagenomics.</title>
        <authorList>
            <person name="Schulz F."/>
            <person name="Roux S."/>
            <person name="Paez-Espino D."/>
            <person name="Jungbluth S."/>
            <person name="Walsh D.A."/>
            <person name="Denef V.J."/>
            <person name="McMahon K.D."/>
            <person name="Konstantinidis K.T."/>
            <person name="Eloe-Fadrosh E.A."/>
            <person name="Kyrpides N.C."/>
            <person name="Woyke T."/>
        </authorList>
    </citation>
    <scope>NUCLEOTIDE SEQUENCE</scope>
    <source>
        <strain evidence="1">GVMAG-S-1062768-28</strain>
    </source>
</reference>
<dbReference type="AlphaFoldDB" id="A0A6C0JUL8"/>
<protein>
    <submittedName>
        <fullName evidence="1">Uncharacterized protein</fullName>
    </submittedName>
</protein>
<name>A0A6C0JUL8_9ZZZZ</name>